<evidence type="ECO:0000313" key="3">
    <source>
        <dbReference type="Proteomes" id="UP001164746"/>
    </source>
</evidence>
<feature type="signal peptide" evidence="1">
    <location>
        <begin position="1"/>
        <end position="24"/>
    </location>
</feature>
<sequence>MQSSFILLLVAEHVLSTLVPLSTALQSKTCDPVKAANNTRVVIRLLQGHHVSIGDDRSDDNAWDTLYDHATNNTADVGVELSMAR</sequence>
<evidence type="ECO:0000256" key="1">
    <source>
        <dbReference type="SAM" id="SignalP"/>
    </source>
</evidence>
<gene>
    <name evidence="2" type="ORF">MAR_010592</name>
</gene>
<accession>A0ABY7E497</accession>
<dbReference type="EMBL" id="CP111015">
    <property type="protein sequence ID" value="WAR04034.1"/>
    <property type="molecule type" value="Genomic_DNA"/>
</dbReference>
<dbReference type="Proteomes" id="UP001164746">
    <property type="component" value="Chromosome 4"/>
</dbReference>
<protein>
    <submittedName>
        <fullName evidence="2">Uncharacterized protein</fullName>
    </submittedName>
</protein>
<keyword evidence="3" id="KW-1185">Reference proteome</keyword>
<evidence type="ECO:0000313" key="2">
    <source>
        <dbReference type="EMBL" id="WAR04034.1"/>
    </source>
</evidence>
<organism evidence="2 3">
    <name type="scientific">Mya arenaria</name>
    <name type="common">Soft-shell clam</name>
    <dbReference type="NCBI Taxonomy" id="6604"/>
    <lineage>
        <taxon>Eukaryota</taxon>
        <taxon>Metazoa</taxon>
        <taxon>Spiralia</taxon>
        <taxon>Lophotrochozoa</taxon>
        <taxon>Mollusca</taxon>
        <taxon>Bivalvia</taxon>
        <taxon>Autobranchia</taxon>
        <taxon>Heteroconchia</taxon>
        <taxon>Euheterodonta</taxon>
        <taxon>Imparidentia</taxon>
        <taxon>Neoheterodontei</taxon>
        <taxon>Myida</taxon>
        <taxon>Myoidea</taxon>
        <taxon>Myidae</taxon>
        <taxon>Mya</taxon>
    </lineage>
</organism>
<proteinExistence type="predicted"/>
<feature type="non-terminal residue" evidence="2">
    <location>
        <position position="1"/>
    </location>
</feature>
<name>A0ABY7E497_MYAAR</name>
<feature type="chain" id="PRO_5046289743" evidence="1">
    <location>
        <begin position="25"/>
        <end position="85"/>
    </location>
</feature>
<keyword evidence="1" id="KW-0732">Signal</keyword>
<reference evidence="2" key="1">
    <citation type="submission" date="2022-11" db="EMBL/GenBank/DDBJ databases">
        <title>Centuries of genome instability and evolution in soft-shell clam transmissible cancer (bioRxiv).</title>
        <authorList>
            <person name="Hart S.F.M."/>
            <person name="Yonemitsu M.A."/>
            <person name="Giersch R.M."/>
            <person name="Beal B.F."/>
            <person name="Arriagada G."/>
            <person name="Davis B.W."/>
            <person name="Ostrander E.A."/>
            <person name="Goff S.P."/>
            <person name="Metzger M.J."/>
        </authorList>
    </citation>
    <scope>NUCLEOTIDE SEQUENCE</scope>
    <source>
        <strain evidence="2">MELC-2E11</strain>
        <tissue evidence="2">Siphon/mantle</tissue>
    </source>
</reference>